<dbReference type="GO" id="GO:0006526">
    <property type="term" value="P:L-arginine biosynthetic process"/>
    <property type="evidence" value="ECO:0007669"/>
    <property type="project" value="UniProtKB-KW"/>
</dbReference>
<dbReference type="FunFam" id="3.40.1160.10:FF:000004">
    <property type="entry name" value="Acetylglutamate kinase"/>
    <property type="match status" value="1"/>
</dbReference>
<keyword evidence="5" id="KW-0808">Transferase</keyword>
<evidence type="ECO:0000259" key="9">
    <source>
        <dbReference type="Pfam" id="PF00696"/>
    </source>
</evidence>
<sequence>MSVTRNQAERIASVLSEGLPYIQKFSGKIIVIKYGGAAMSKKELKNGFAKDIALMKLVGMKPIIIHGGGPQISKELKREGISSIFISGNRVTSAKSMKIIKRVLANKVNKEIVSLIEKNGAKAFSLTHKNSRVIKASRIDNEVNPKLGLVGRVSLIKKNPIKKLLAKNIVPVISPIGFDNKENFLNINADLVAAKVAECFKAEKLILLTDVKGIEGIDRSLLTRITPKKAKSILLGGIVRKGMKPKLLASLEAISKGVKSSHIIDGRLPHAVLLEVLTKEGVGTLITSK</sequence>
<proteinExistence type="inferred from homology"/>
<name>A0A381ZCZ1_9ZZZZ</name>
<evidence type="ECO:0000256" key="3">
    <source>
        <dbReference type="ARBA" id="ARBA00022571"/>
    </source>
</evidence>
<dbReference type="PRINTS" id="PR00474">
    <property type="entry name" value="GLU5KINASE"/>
</dbReference>
<evidence type="ECO:0000256" key="5">
    <source>
        <dbReference type="ARBA" id="ARBA00022679"/>
    </source>
</evidence>
<dbReference type="InterPro" id="IPR037528">
    <property type="entry name" value="ArgB"/>
</dbReference>
<dbReference type="GO" id="GO:0005524">
    <property type="term" value="F:ATP binding"/>
    <property type="evidence" value="ECO:0007669"/>
    <property type="project" value="UniProtKB-KW"/>
</dbReference>
<organism evidence="10">
    <name type="scientific">marine metagenome</name>
    <dbReference type="NCBI Taxonomy" id="408172"/>
    <lineage>
        <taxon>unclassified sequences</taxon>
        <taxon>metagenomes</taxon>
        <taxon>ecological metagenomes</taxon>
    </lineage>
</organism>
<dbReference type="GO" id="GO:0003991">
    <property type="term" value="F:acetylglutamate kinase activity"/>
    <property type="evidence" value="ECO:0007669"/>
    <property type="project" value="UniProtKB-EC"/>
</dbReference>
<dbReference type="EMBL" id="UINC01020687">
    <property type="protein sequence ID" value="SVA86637.1"/>
    <property type="molecule type" value="Genomic_DNA"/>
</dbReference>
<dbReference type="InterPro" id="IPR004662">
    <property type="entry name" value="AcgluKinase_fam"/>
</dbReference>
<dbReference type="PANTHER" id="PTHR23342">
    <property type="entry name" value="N-ACETYLGLUTAMATE SYNTHASE"/>
    <property type="match status" value="1"/>
</dbReference>
<dbReference type="InterPro" id="IPR001057">
    <property type="entry name" value="Glu/AcGlu_kinase"/>
</dbReference>
<dbReference type="InterPro" id="IPR001048">
    <property type="entry name" value="Asp/Glu/Uridylate_kinase"/>
</dbReference>
<dbReference type="PIRSF" id="PIRSF000728">
    <property type="entry name" value="NAGK"/>
    <property type="match status" value="1"/>
</dbReference>
<keyword evidence="4" id="KW-0028">Amino-acid biosynthesis</keyword>
<evidence type="ECO:0000313" key="10">
    <source>
        <dbReference type="EMBL" id="SVA86637.1"/>
    </source>
</evidence>
<reference evidence="10" key="1">
    <citation type="submission" date="2018-05" db="EMBL/GenBank/DDBJ databases">
        <authorList>
            <person name="Lanie J.A."/>
            <person name="Ng W.-L."/>
            <person name="Kazmierczak K.M."/>
            <person name="Andrzejewski T.M."/>
            <person name="Davidsen T.M."/>
            <person name="Wayne K.J."/>
            <person name="Tettelin H."/>
            <person name="Glass J.I."/>
            <person name="Rusch D."/>
            <person name="Podicherti R."/>
            <person name="Tsui H.-C.T."/>
            <person name="Winkler M.E."/>
        </authorList>
    </citation>
    <scope>NUCLEOTIDE SEQUENCE</scope>
</reference>
<dbReference type="PANTHER" id="PTHR23342:SF0">
    <property type="entry name" value="N-ACETYLGLUTAMATE SYNTHASE, MITOCHONDRIAL"/>
    <property type="match status" value="1"/>
</dbReference>
<evidence type="ECO:0000256" key="4">
    <source>
        <dbReference type="ARBA" id="ARBA00022605"/>
    </source>
</evidence>
<evidence type="ECO:0000256" key="2">
    <source>
        <dbReference type="ARBA" id="ARBA00013065"/>
    </source>
</evidence>
<dbReference type="Gene3D" id="3.40.1160.10">
    <property type="entry name" value="Acetylglutamate kinase-like"/>
    <property type="match status" value="1"/>
</dbReference>
<dbReference type="AlphaFoldDB" id="A0A381ZCZ1"/>
<dbReference type="InterPro" id="IPR036393">
    <property type="entry name" value="AceGlu_kinase-like_sf"/>
</dbReference>
<protein>
    <recommendedName>
        <fullName evidence="2">acetylglutamate kinase</fullName>
        <ecNumber evidence="2">2.7.2.8</ecNumber>
    </recommendedName>
</protein>
<keyword evidence="8" id="KW-0067">ATP-binding</keyword>
<comment type="pathway">
    <text evidence="1">Amino-acid biosynthesis; L-arginine biosynthesis; N(2)-acetyl-L-ornithine from L-glutamate: step 2/4.</text>
</comment>
<evidence type="ECO:0000256" key="6">
    <source>
        <dbReference type="ARBA" id="ARBA00022741"/>
    </source>
</evidence>
<keyword evidence="6" id="KW-0547">Nucleotide-binding</keyword>
<evidence type="ECO:0000256" key="8">
    <source>
        <dbReference type="ARBA" id="ARBA00022840"/>
    </source>
</evidence>
<evidence type="ECO:0000256" key="7">
    <source>
        <dbReference type="ARBA" id="ARBA00022777"/>
    </source>
</evidence>
<dbReference type="GO" id="GO:0005737">
    <property type="term" value="C:cytoplasm"/>
    <property type="evidence" value="ECO:0007669"/>
    <property type="project" value="InterPro"/>
</dbReference>
<dbReference type="NCBIfam" id="TIGR00761">
    <property type="entry name" value="argB"/>
    <property type="match status" value="1"/>
</dbReference>
<dbReference type="HAMAP" id="MF_00082">
    <property type="entry name" value="ArgB"/>
    <property type="match status" value="1"/>
</dbReference>
<feature type="domain" description="Aspartate/glutamate/uridylate kinase" evidence="9">
    <location>
        <begin position="28"/>
        <end position="265"/>
    </location>
</feature>
<keyword evidence="3" id="KW-0055">Arginine biosynthesis</keyword>
<dbReference type="Pfam" id="PF00696">
    <property type="entry name" value="AA_kinase"/>
    <property type="match status" value="1"/>
</dbReference>
<dbReference type="EC" id="2.7.2.8" evidence="2"/>
<evidence type="ECO:0000256" key="1">
    <source>
        <dbReference type="ARBA" id="ARBA00004828"/>
    </source>
</evidence>
<gene>
    <name evidence="10" type="ORF">METZ01_LOCUS139491</name>
</gene>
<accession>A0A381ZCZ1</accession>
<keyword evidence="7" id="KW-0418">Kinase</keyword>
<dbReference type="SUPFAM" id="SSF53633">
    <property type="entry name" value="Carbamate kinase-like"/>
    <property type="match status" value="1"/>
</dbReference>